<keyword evidence="3" id="KW-0808">Transferase</keyword>
<evidence type="ECO:0000256" key="7">
    <source>
        <dbReference type="ARBA" id="ARBA00047899"/>
    </source>
</evidence>
<feature type="domain" description="Protein kinase" evidence="11">
    <location>
        <begin position="18"/>
        <end position="290"/>
    </location>
</feature>
<evidence type="ECO:0000256" key="6">
    <source>
        <dbReference type="ARBA" id="ARBA00022840"/>
    </source>
</evidence>
<dbReference type="EMBL" id="LLKB01000005">
    <property type="protein sequence ID" value="KQC85025.1"/>
    <property type="molecule type" value="Genomic_DNA"/>
</dbReference>
<dbReference type="CDD" id="cd14014">
    <property type="entry name" value="STKc_PknB_like"/>
    <property type="match status" value="1"/>
</dbReference>
<dbReference type="Proteomes" id="UP000050833">
    <property type="component" value="Unassembled WGS sequence"/>
</dbReference>
<dbReference type="InterPro" id="IPR008266">
    <property type="entry name" value="Tyr_kinase_AS"/>
</dbReference>
<dbReference type="GO" id="GO:0005737">
    <property type="term" value="C:cytoplasm"/>
    <property type="evidence" value="ECO:0007669"/>
    <property type="project" value="TreeGrafter"/>
</dbReference>
<comment type="catalytic activity">
    <reaction evidence="8">
        <text>L-seryl-[protein] + ATP = O-phospho-L-seryl-[protein] + ADP + H(+)</text>
        <dbReference type="Rhea" id="RHEA:17989"/>
        <dbReference type="Rhea" id="RHEA-COMP:9863"/>
        <dbReference type="Rhea" id="RHEA-COMP:11604"/>
        <dbReference type="ChEBI" id="CHEBI:15378"/>
        <dbReference type="ChEBI" id="CHEBI:29999"/>
        <dbReference type="ChEBI" id="CHEBI:30616"/>
        <dbReference type="ChEBI" id="CHEBI:83421"/>
        <dbReference type="ChEBI" id="CHEBI:456216"/>
        <dbReference type="EC" id="2.7.11.1"/>
    </reaction>
</comment>
<dbReference type="EC" id="2.7.11.1" evidence="1"/>
<organism evidence="12 13">
    <name type="scientific">Butyribacter intestini</name>
    <dbReference type="NCBI Taxonomy" id="1703332"/>
    <lineage>
        <taxon>Bacteria</taxon>
        <taxon>Bacillati</taxon>
        <taxon>Bacillota</taxon>
        <taxon>Clostridia</taxon>
        <taxon>Lachnospirales</taxon>
        <taxon>Lachnospiraceae</taxon>
        <taxon>Butyribacter</taxon>
    </lineage>
</organism>
<dbReference type="InterPro" id="IPR000253">
    <property type="entry name" value="FHA_dom"/>
</dbReference>
<evidence type="ECO:0000313" key="13">
    <source>
        <dbReference type="Proteomes" id="UP000050833"/>
    </source>
</evidence>
<dbReference type="Pfam" id="PF00498">
    <property type="entry name" value="FHA"/>
    <property type="match status" value="1"/>
</dbReference>
<dbReference type="PROSITE" id="PS00109">
    <property type="entry name" value="PROTEIN_KINASE_TYR"/>
    <property type="match status" value="1"/>
</dbReference>
<feature type="domain" description="FHA" evidence="10">
    <location>
        <begin position="326"/>
        <end position="377"/>
    </location>
</feature>
<dbReference type="SUPFAM" id="SSF49879">
    <property type="entry name" value="SMAD/FHA domain"/>
    <property type="match status" value="1"/>
</dbReference>
<evidence type="ECO:0000313" key="12">
    <source>
        <dbReference type="EMBL" id="KQC85025.1"/>
    </source>
</evidence>
<protein>
    <recommendedName>
        <fullName evidence="1">non-specific serine/threonine protein kinase</fullName>
        <ecNumber evidence="1">2.7.11.1</ecNumber>
    </recommendedName>
</protein>
<comment type="caution">
    <text evidence="12">The sequence shown here is derived from an EMBL/GenBank/DDBJ whole genome shotgun (WGS) entry which is preliminary data.</text>
</comment>
<dbReference type="PROSITE" id="PS50011">
    <property type="entry name" value="PROTEIN_KINASE_DOM"/>
    <property type="match status" value="1"/>
</dbReference>
<name>A0AAW3JRN5_9FIRM</name>
<evidence type="ECO:0000256" key="9">
    <source>
        <dbReference type="PROSITE-ProRule" id="PRU10141"/>
    </source>
</evidence>
<dbReference type="Gene3D" id="2.60.200.20">
    <property type="match status" value="1"/>
</dbReference>
<proteinExistence type="predicted"/>
<keyword evidence="13" id="KW-1185">Reference proteome</keyword>
<dbReference type="InterPro" id="IPR017441">
    <property type="entry name" value="Protein_kinase_ATP_BS"/>
</dbReference>
<evidence type="ECO:0000256" key="4">
    <source>
        <dbReference type="ARBA" id="ARBA00022741"/>
    </source>
</evidence>
<dbReference type="InterPro" id="IPR008984">
    <property type="entry name" value="SMAD_FHA_dom_sf"/>
</dbReference>
<dbReference type="InterPro" id="IPR000719">
    <property type="entry name" value="Prot_kinase_dom"/>
</dbReference>
<keyword evidence="5" id="KW-0418">Kinase</keyword>
<dbReference type="RefSeq" id="WP_055944446.1">
    <property type="nucleotide sequence ID" value="NZ_JAQDCV010000005.1"/>
</dbReference>
<evidence type="ECO:0000256" key="8">
    <source>
        <dbReference type="ARBA" id="ARBA00048679"/>
    </source>
</evidence>
<evidence type="ECO:0000259" key="10">
    <source>
        <dbReference type="PROSITE" id="PS50006"/>
    </source>
</evidence>
<dbReference type="CDD" id="cd00060">
    <property type="entry name" value="FHA"/>
    <property type="match status" value="1"/>
</dbReference>
<comment type="catalytic activity">
    <reaction evidence="7">
        <text>L-threonyl-[protein] + ATP = O-phospho-L-threonyl-[protein] + ADP + H(+)</text>
        <dbReference type="Rhea" id="RHEA:46608"/>
        <dbReference type="Rhea" id="RHEA-COMP:11060"/>
        <dbReference type="Rhea" id="RHEA-COMP:11605"/>
        <dbReference type="ChEBI" id="CHEBI:15378"/>
        <dbReference type="ChEBI" id="CHEBI:30013"/>
        <dbReference type="ChEBI" id="CHEBI:30616"/>
        <dbReference type="ChEBI" id="CHEBI:61977"/>
        <dbReference type="ChEBI" id="CHEBI:456216"/>
        <dbReference type="EC" id="2.7.11.1"/>
    </reaction>
</comment>
<dbReference type="AlphaFoldDB" id="A0AAW3JRN5"/>
<evidence type="ECO:0000259" key="11">
    <source>
        <dbReference type="PROSITE" id="PS50011"/>
    </source>
</evidence>
<dbReference type="PANTHER" id="PTHR24361">
    <property type="entry name" value="MITOGEN-ACTIVATED KINASE KINASE KINASE"/>
    <property type="match status" value="1"/>
</dbReference>
<evidence type="ECO:0000256" key="1">
    <source>
        <dbReference type="ARBA" id="ARBA00012513"/>
    </source>
</evidence>
<accession>A0AAW3JRN5</accession>
<dbReference type="InterPro" id="IPR053235">
    <property type="entry name" value="Ser_Thr_kinase"/>
</dbReference>
<reference evidence="12 13" key="1">
    <citation type="submission" date="2015-10" db="EMBL/GenBank/DDBJ databases">
        <title>Butyribacter intestini gen. nov., sp. nov., a butyric acid-producing bacterium of the family Lachnospiraceae isolated from the human faeces.</title>
        <authorList>
            <person name="Zou Y."/>
            <person name="Xue W."/>
            <person name="Luo G."/>
            <person name="Lv M."/>
        </authorList>
    </citation>
    <scope>NUCLEOTIDE SEQUENCE [LARGE SCALE GENOMIC DNA]</scope>
    <source>
        <strain evidence="12 13">TF01-11</strain>
    </source>
</reference>
<keyword evidence="2" id="KW-0723">Serine/threonine-protein kinase</keyword>
<evidence type="ECO:0000256" key="2">
    <source>
        <dbReference type="ARBA" id="ARBA00022527"/>
    </source>
</evidence>
<dbReference type="Gene3D" id="1.10.510.10">
    <property type="entry name" value="Transferase(Phosphotransferase) domain 1"/>
    <property type="match status" value="1"/>
</dbReference>
<evidence type="ECO:0000256" key="5">
    <source>
        <dbReference type="ARBA" id="ARBA00022777"/>
    </source>
</evidence>
<dbReference type="GO" id="GO:0005524">
    <property type="term" value="F:ATP binding"/>
    <property type="evidence" value="ECO:0007669"/>
    <property type="project" value="UniProtKB-UniRule"/>
</dbReference>
<keyword evidence="6 9" id="KW-0067">ATP-binding</keyword>
<dbReference type="Pfam" id="PF00069">
    <property type="entry name" value="Pkinase"/>
    <property type="match status" value="1"/>
</dbReference>
<feature type="binding site" evidence="9">
    <location>
        <position position="47"/>
    </location>
    <ligand>
        <name>ATP</name>
        <dbReference type="ChEBI" id="CHEBI:30616"/>
    </ligand>
</feature>
<dbReference type="PANTHER" id="PTHR24361:SF433">
    <property type="entry name" value="PROTEIN KINASE DOMAIN-CONTAINING PROTEIN"/>
    <property type="match status" value="1"/>
</dbReference>
<evidence type="ECO:0000256" key="3">
    <source>
        <dbReference type="ARBA" id="ARBA00022679"/>
    </source>
</evidence>
<dbReference type="GO" id="GO:0004674">
    <property type="term" value="F:protein serine/threonine kinase activity"/>
    <property type="evidence" value="ECO:0007669"/>
    <property type="project" value="UniProtKB-KW"/>
</dbReference>
<dbReference type="SMART" id="SM00240">
    <property type="entry name" value="FHA"/>
    <property type="match status" value="1"/>
</dbReference>
<dbReference type="Gene3D" id="3.30.200.20">
    <property type="entry name" value="Phosphorylase Kinase, domain 1"/>
    <property type="match status" value="1"/>
</dbReference>
<gene>
    <name evidence="12" type="ORF">APZ18_09950</name>
</gene>
<dbReference type="PROSITE" id="PS50006">
    <property type="entry name" value="FHA_DOMAIN"/>
    <property type="match status" value="1"/>
</dbReference>
<dbReference type="InterPro" id="IPR011009">
    <property type="entry name" value="Kinase-like_dom_sf"/>
</dbReference>
<dbReference type="PROSITE" id="PS00107">
    <property type="entry name" value="PROTEIN_KINASE_ATP"/>
    <property type="match status" value="1"/>
</dbReference>
<sequence length="405" mass="46240">MDNSDSSLKKGHILDQKYSIKKVLGIGGFGRTYLAESIWTQENFAIKEYFPNDWAVRSEDGISLRAFDETKRSFYEHGLSVFVNEAKILKNLREDDVVVDVKDFFYENNTGYIVMEYIQGCTLAQYMQRQNSIIPLDMAEVIIISVAKSMSKIHRLGLLHRDISPDNIMLLEDGSIKLIDFGATRQYALNETTDMSVMIKPGFAPMEQYSRTGKQGPWTDVYALAATYYFIVSGKRPLTAVDRCAGEQQLSLSSVNGNVPEELSEVIDCALELYYSVRIQNMEEFVREFETAYRGSADIPVDVYPHITMKMHGKTRKWKFMPDKCVTIGRSINDCDICVEEGDVSRIHCKVMYDAISNQFKILDLSKNGTYTQNGLIGRDRSAILNTGDVFWLVDEQIKFYLEVR</sequence>
<dbReference type="SUPFAM" id="SSF56112">
    <property type="entry name" value="Protein kinase-like (PK-like)"/>
    <property type="match status" value="1"/>
</dbReference>
<keyword evidence="4 9" id="KW-0547">Nucleotide-binding</keyword>